<name>A0A1I0JQT8_9PSED</name>
<organism evidence="1 2">
    <name type="scientific">Pseudomonas graminis</name>
    <dbReference type="NCBI Taxonomy" id="158627"/>
    <lineage>
        <taxon>Bacteria</taxon>
        <taxon>Pseudomonadati</taxon>
        <taxon>Pseudomonadota</taxon>
        <taxon>Gammaproteobacteria</taxon>
        <taxon>Pseudomonadales</taxon>
        <taxon>Pseudomonadaceae</taxon>
        <taxon>Pseudomonas</taxon>
    </lineage>
</organism>
<dbReference type="EMBL" id="FOHW01000073">
    <property type="protein sequence ID" value="SEU12721.1"/>
    <property type="molecule type" value="Genomic_DNA"/>
</dbReference>
<dbReference type="AlphaFoldDB" id="A0A1I0JQT8"/>
<dbReference type="Proteomes" id="UP000182332">
    <property type="component" value="Unassembled WGS sequence"/>
</dbReference>
<reference evidence="1 2" key="1">
    <citation type="submission" date="2016-10" db="EMBL/GenBank/DDBJ databases">
        <authorList>
            <person name="de Groot N.N."/>
        </authorList>
    </citation>
    <scope>NUCLEOTIDE SEQUENCE [LARGE SCALE GENOMIC DNA]</scope>
    <source>
        <strain evidence="1 2">DSM 11363</strain>
    </source>
</reference>
<proteinExistence type="predicted"/>
<dbReference type="RefSeq" id="WP_139214588.1">
    <property type="nucleotide sequence ID" value="NZ_FOHW01000073.1"/>
</dbReference>
<protein>
    <submittedName>
        <fullName evidence="1">Uncharacterized protein</fullName>
    </submittedName>
</protein>
<evidence type="ECO:0000313" key="2">
    <source>
        <dbReference type="Proteomes" id="UP000182332"/>
    </source>
</evidence>
<gene>
    <name evidence="1" type="ORF">SAMN05216197_1734</name>
</gene>
<dbReference type="OrthoDB" id="7031664at2"/>
<accession>A0A1I0JQT8</accession>
<sequence length="182" mass="19863">MMISGRVGRFGRFRLWCDEPHPHVVDCKWRGPDGSGLDSTGDKNKSPELRNIVLEVMNPRGARSLYALLGLHYQSSGGSLKINVISDSSTCAIYKGSLIDGFEVAHVGLPVEYAKASIAGLKQGLAKDVNANQGQIDICCAAYGDVSSSEQFFERVGFALAHLLRLSYQDLTEDMVNSFFTN</sequence>
<evidence type="ECO:0000313" key="1">
    <source>
        <dbReference type="EMBL" id="SEU12721.1"/>
    </source>
</evidence>